<dbReference type="Proteomes" id="UP000219465">
    <property type="component" value="Unassembled WGS sequence"/>
</dbReference>
<dbReference type="CDD" id="cd06223">
    <property type="entry name" value="PRTases_typeI"/>
    <property type="match status" value="1"/>
</dbReference>
<proteinExistence type="inferred from homology"/>
<dbReference type="PANTHER" id="PTHR47505:SF1">
    <property type="entry name" value="DNA UTILIZATION PROTEIN YHGH"/>
    <property type="match status" value="1"/>
</dbReference>
<keyword evidence="5" id="KW-1185">Reference proteome</keyword>
<comment type="similarity">
    <text evidence="1">Belongs to the ComF/GntX family.</text>
</comment>
<gene>
    <name evidence="4" type="ORF">SAMN05877838_1492</name>
</gene>
<dbReference type="EMBL" id="OCPC01000002">
    <property type="protein sequence ID" value="SOE16614.1"/>
    <property type="molecule type" value="Genomic_DNA"/>
</dbReference>
<organism evidence="4 5">
    <name type="scientific">Hoeflea halophila</name>
    <dbReference type="NCBI Taxonomy" id="714899"/>
    <lineage>
        <taxon>Bacteria</taxon>
        <taxon>Pseudomonadati</taxon>
        <taxon>Pseudomonadota</taxon>
        <taxon>Alphaproteobacteria</taxon>
        <taxon>Hyphomicrobiales</taxon>
        <taxon>Rhizobiaceae</taxon>
        <taxon>Hoeflea</taxon>
    </lineage>
</organism>
<feature type="domain" description="Phosphoribosyltransferase" evidence="2">
    <location>
        <begin position="188"/>
        <end position="256"/>
    </location>
</feature>
<dbReference type="InterPro" id="IPR029057">
    <property type="entry name" value="PRTase-like"/>
</dbReference>
<feature type="domain" description="Double zinc ribbon" evidence="3">
    <location>
        <begin position="24"/>
        <end position="72"/>
    </location>
</feature>
<protein>
    <submittedName>
        <fullName evidence="4">ComF family protein</fullName>
    </submittedName>
</protein>
<dbReference type="Pfam" id="PF00156">
    <property type="entry name" value="Pribosyltran"/>
    <property type="match status" value="1"/>
</dbReference>
<dbReference type="PANTHER" id="PTHR47505">
    <property type="entry name" value="DNA UTILIZATION PROTEIN YHGH"/>
    <property type="match status" value="1"/>
</dbReference>
<evidence type="ECO:0000259" key="2">
    <source>
        <dbReference type="Pfam" id="PF00156"/>
    </source>
</evidence>
<dbReference type="Pfam" id="PF18912">
    <property type="entry name" value="DZR_2"/>
    <property type="match status" value="1"/>
</dbReference>
<reference evidence="5" key="1">
    <citation type="submission" date="2017-08" db="EMBL/GenBank/DDBJ databases">
        <authorList>
            <person name="Varghese N."/>
            <person name="Submissions S."/>
        </authorList>
    </citation>
    <scope>NUCLEOTIDE SEQUENCE [LARGE SCALE GENOMIC DNA]</scope>
    <source>
        <strain evidence="5">KCTC 23107</strain>
    </source>
</reference>
<sequence>MDEIDASDFRHRVKAGFGAAPAGLMRLVYPPVCSGCGIMVGQAAALCSACWSTVRFIERPYCEITGLPFDHDRGEGLVSPEAIAHPPLYARARAAVFHDGVARRIVHGLKYSDRADLAAMMAAWMIRAGRDAVDDSDVIIAVPLHRGRLFARRYNQSAELGRAVAVLSGKPFLPGVMRRVRATRQQVGLGLKARQDNVRGAFSIAPEQGQRLLGLKVLLIDDVLTTGSTVEAATRALLRAGAAQVNVLTFARVASPGEETLYA</sequence>
<evidence type="ECO:0000313" key="5">
    <source>
        <dbReference type="Proteomes" id="UP000219465"/>
    </source>
</evidence>
<accession>A0A286IBE0</accession>
<name>A0A286IBE0_9HYPH</name>
<evidence type="ECO:0000256" key="1">
    <source>
        <dbReference type="ARBA" id="ARBA00008007"/>
    </source>
</evidence>
<dbReference type="InterPro" id="IPR051910">
    <property type="entry name" value="ComF/GntX_DNA_util-trans"/>
</dbReference>
<dbReference type="InterPro" id="IPR044005">
    <property type="entry name" value="DZR_2"/>
</dbReference>
<dbReference type="SUPFAM" id="SSF53271">
    <property type="entry name" value="PRTase-like"/>
    <property type="match status" value="1"/>
</dbReference>
<dbReference type="AlphaFoldDB" id="A0A286IBE0"/>
<evidence type="ECO:0000313" key="4">
    <source>
        <dbReference type="EMBL" id="SOE16614.1"/>
    </source>
</evidence>
<evidence type="ECO:0000259" key="3">
    <source>
        <dbReference type="Pfam" id="PF18912"/>
    </source>
</evidence>
<dbReference type="Gene3D" id="3.40.50.2020">
    <property type="match status" value="1"/>
</dbReference>
<dbReference type="InterPro" id="IPR000836">
    <property type="entry name" value="PRTase_dom"/>
</dbReference>